<protein>
    <submittedName>
        <fullName evidence="2">Uncharacterized protein</fullName>
    </submittedName>
</protein>
<feature type="region of interest" description="Disordered" evidence="1">
    <location>
        <begin position="97"/>
        <end position="148"/>
    </location>
</feature>
<name>A0A553P016_TIGCA</name>
<gene>
    <name evidence="2" type="ORF">TCAL_16379</name>
</gene>
<evidence type="ECO:0000313" key="2">
    <source>
        <dbReference type="EMBL" id="TRY70952.1"/>
    </source>
</evidence>
<reference evidence="2 3" key="1">
    <citation type="journal article" date="2018" name="Nat. Ecol. Evol.">
        <title>Genomic signatures of mitonuclear coevolution across populations of Tigriopus californicus.</title>
        <authorList>
            <person name="Barreto F.S."/>
            <person name="Watson E.T."/>
            <person name="Lima T.G."/>
            <person name="Willett C.S."/>
            <person name="Edmands S."/>
            <person name="Li W."/>
            <person name="Burton R.S."/>
        </authorList>
    </citation>
    <scope>NUCLEOTIDE SEQUENCE [LARGE SCALE GENOMIC DNA]</scope>
    <source>
        <strain evidence="2 3">San Diego</strain>
    </source>
</reference>
<proteinExistence type="predicted"/>
<dbReference type="EMBL" id="VCGU01000009">
    <property type="protein sequence ID" value="TRY70952.1"/>
    <property type="molecule type" value="Genomic_DNA"/>
</dbReference>
<dbReference type="Proteomes" id="UP000318571">
    <property type="component" value="Chromosome 9"/>
</dbReference>
<sequence length="148" mass="16965">MLSKGLIKCIAKGGYPKAAISAVLSPFQNGSEPVTTLKPTKHEFKTAFAEATIVFEGPFQVPNIKEEDELHFVCVGEQIRNGVLEYLVTDEQSSQETSDHVFWAQPPYHHKQKQRPQQQQKQPRRRRRRRKKEVKGEAKSSNRKSYTS</sequence>
<accession>A0A553P016</accession>
<feature type="compositionally biased region" description="Basic residues" evidence="1">
    <location>
        <begin position="122"/>
        <end position="133"/>
    </location>
</feature>
<keyword evidence="3" id="KW-1185">Reference proteome</keyword>
<organism evidence="2 3">
    <name type="scientific">Tigriopus californicus</name>
    <name type="common">Marine copepod</name>
    <dbReference type="NCBI Taxonomy" id="6832"/>
    <lineage>
        <taxon>Eukaryota</taxon>
        <taxon>Metazoa</taxon>
        <taxon>Ecdysozoa</taxon>
        <taxon>Arthropoda</taxon>
        <taxon>Crustacea</taxon>
        <taxon>Multicrustacea</taxon>
        <taxon>Hexanauplia</taxon>
        <taxon>Copepoda</taxon>
        <taxon>Harpacticoida</taxon>
        <taxon>Harpacticidae</taxon>
        <taxon>Tigriopus</taxon>
    </lineage>
</organism>
<evidence type="ECO:0000256" key="1">
    <source>
        <dbReference type="SAM" id="MobiDB-lite"/>
    </source>
</evidence>
<dbReference type="AlphaFoldDB" id="A0A553P016"/>
<comment type="caution">
    <text evidence="2">The sequence shown here is derived from an EMBL/GenBank/DDBJ whole genome shotgun (WGS) entry which is preliminary data.</text>
</comment>
<evidence type="ECO:0000313" key="3">
    <source>
        <dbReference type="Proteomes" id="UP000318571"/>
    </source>
</evidence>